<dbReference type="Proteomes" id="UP000037510">
    <property type="component" value="Unassembled WGS sequence"/>
</dbReference>
<dbReference type="PANTHER" id="PTHR14700">
    <property type="entry name" value="PENTATRICOPEPTIDE REPEAT-CONTAINING PROTEIN 2, MITOCHONDRIAL"/>
    <property type="match status" value="1"/>
</dbReference>
<protein>
    <submittedName>
        <fullName evidence="1">Putative pentatricopeptide repeat domain 2</fullName>
    </submittedName>
</protein>
<dbReference type="GO" id="GO:0003723">
    <property type="term" value="F:RNA binding"/>
    <property type="evidence" value="ECO:0007669"/>
    <property type="project" value="TreeGrafter"/>
</dbReference>
<evidence type="ECO:0000313" key="1">
    <source>
        <dbReference type="EMBL" id="KOB64272.1"/>
    </source>
</evidence>
<keyword evidence="2" id="KW-1185">Reference proteome</keyword>
<dbReference type="InterPro" id="IPR034629">
    <property type="entry name" value="PTCD2"/>
</dbReference>
<organism evidence="1 2">
    <name type="scientific">Operophtera brumata</name>
    <name type="common">Winter moth</name>
    <name type="synonym">Phalaena brumata</name>
    <dbReference type="NCBI Taxonomy" id="104452"/>
    <lineage>
        <taxon>Eukaryota</taxon>
        <taxon>Metazoa</taxon>
        <taxon>Ecdysozoa</taxon>
        <taxon>Arthropoda</taxon>
        <taxon>Hexapoda</taxon>
        <taxon>Insecta</taxon>
        <taxon>Pterygota</taxon>
        <taxon>Neoptera</taxon>
        <taxon>Endopterygota</taxon>
        <taxon>Lepidoptera</taxon>
        <taxon>Glossata</taxon>
        <taxon>Ditrysia</taxon>
        <taxon>Geometroidea</taxon>
        <taxon>Geometridae</taxon>
        <taxon>Larentiinae</taxon>
        <taxon>Operophtera</taxon>
    </lineage>
</organism>
<comment type="caution">
    <text evidence="1">The sequence shown here is derived from an EMBL/GenBank/DDBJ whole genome shotgun (WGS) entry which is preliminary data.</text>
</comment>
<dbReference type="GO" id="GO:0007005">
    <property type="term" value="P:mitochondrion organization"/>
    <property type="evidence" value="ECO:0007669"/>
    <property type="project" value="TreeGrafter"/>
</dbReference>
<feature type="non-terminal residue" evidence="1">
    <location>
        <position position="1"/>
    </location>
</feature>
<dbReference type="GO" id="GO:0005739">
    <property type="term" value="C:mitochondrion"/>
    <property type="evidence" value="ECO:0007669"/>
    <property type="project" value="InterPro"/>
</dbReference>
<gene>
    <name evidence="1" type="ORF">OBRU01_23400</name>
</gene>
<reference evidence="1 2" key="1">
    <citation type="journal article" date="2015" name="Genome Biol. Evol.">
        <title>The genome of winter moth (Operophtera brumata) provides a genomic perspective on sexual dimorphism and phenology.</title>
        <authorList>
            <person name="Derks M.F."/>
            <person name="Smit S."/>
            <person name="Salis L."/>
            <person name="Schijlen E."/>
            <person name="Bossers A."/>
            <person name="Mateman C."/>
            <person name="Pijl A.S."/>
            <person name="de Ridder D."/>
            <person name="Groenen M.A."/>
            <person name="Visser M.E."/>
            <person name="Megens H.J."/>
        </authorList>
    </citation>
    <scope>NUCLEOTIDE SEQUENCE [LARGE SCALE GENOMIC DNA]</scope>
    <source>
        <strain evidence="1">WM2013NL</strain>
        <tissue evidence="1">Head and thorax</tissue>
    </source>
</reference>
<sequence length="145" mass="17116">SQLYSQSALGIDNYLHARKKIKEQLANFSDKFRTKMTDFVADPKNMIFTEDLKNMVHIAEPSDVDLVTNMVKKFNSQNSEFRFGSFVFGPVVMRMFYFLDAPKEALQLVSFQILMDLLYSNEMYDEMYRVFEKVKEKQINMSKYP</sequence>
<dbReference type="GO" id="GO:0050684">
    <property type="term" value="P:regulation of mRNA processing"/>
    <property type="evidence" value="ECO:0007669"/>
    <property type="project" value="InterPro"/>
</dbReference>
<dbReference type="EMBL" id="JTDY01008949">
    <property type="protein sequence ID" value="KOB64272.1"/>
    <property type="molecule type" value="Genomic_DNA"/>
</dbReference>
<name>A0A0L7KLT9_OPEBR</name>
<evidence type="ECO:0000313" key="2">
    <source>
        <dbReference type="Proteomes" id="UP000037510"/>
    </source>
</evidence>
<dbReference type="PANTHER" id="PTHR14700:SF0">
    <property type="entry name" value="PENTATRICOPEPTIDE REPEAT-CONTAINING PROTEIN 2, MITOCHONDRIAL"/>
    <property type="match status" value="1"/>
</dbReference>
<accession>A0A0L7KLT9</accession>
<proteinExistence type="predicted"/>
<dbReference type="AlphaFoldDB" id="A0A0L7KLT9"/>
<feature type="non-terminal residue" evidence="1">
    <location>
        <position position="145"/>
    </location>
</feature>